<keyword evidence="4 8" id="KW-0812">Transmembrane</keyword>
<evidence type="ECO:0000256" key="6">
    <source>
        <dbReference type="ARBA" id="ARBA00022989"/>
    </source>
</evidence>
<evidence type="ECO:0000256" key="8">
    <source>
        <dbReference type="RuleBase" id="RU363032"/>
    </source>
</evidence>
<organism evidence="11 12">
    <name type="scientific">Isoptericola halotolerans</name>
    <dbReference type="NCBI Taxonomy" id="300560"/>
    <lineage>
        <taxon>Bacteria</taxon>
        <taxon>Bacillati</taxon>
        <taxon>Actinomycetota</taxon>
        <taxon>Actinomycetes</taxon>
        <taxon>Micrococcales</taxon>
        <taxon>Promicromonosporaceae</taxon>
        <taxon>Isoptericola</taxon>
    </lineage>
</organism>
<feature type="transmembrane region" description="Helical" evidence="8">
    <location>
        <begin position="150"/>
        <end position="171"/>
    </location>
</feature>
<dbReference type="InterPro" id="IPR043429">
    <property type="entry name" value="ArtM/GltK/GlnP/TcyL/YhdX-like"/>
</dbReference>
<dbReference type="RefSeq" id="WP_343036472.1">
    <property type="nucleotide sequence ID" value="NZ_BAAAML010000003.1"/>
</dbReference>
<comment type="subcellular location">
    <subcellularLocation>
        <location evidence="1 8">Cell membrane</location>
        <topology evidence="1 8">Multi-pass membrane protein</topology>
    </subcellularLocation>
</comment>
<accession>A0ABX2A9P7</accession>
<protein>
    <submittedName>
        <fullName evidence="11">Polar amino acid transport system permease protein</fullName>
    </submittedName>
</protein>
<dbReference type="Proteomes" id="UP000757540">
    <property type="component" value="Unassembled WGS sequence"/>
</dbReference>
<dbReference type="Pfam" id="PF00528">
    <property type="entry name" value="BPD_transp_1"/>
    <property type="match status" value="1"/>
</dbReference>
<keyword evidence="2 8" id="KW-0813">Transport</keyword>
<comment type="caution">
    <text evidence="11">The sequence shown here is derived from an EMBL/GenBank/DDBJ whole genome shotgun (WGS) entry which is preliminary data.</text>
</comment>
<feature type="compositionally biased region" description="Gly residues" evidence="9">
    <location>
        <begin position="302"/>
        <end position="311"/>
    </location>
</feature>
<feature type="transmembrane region" description="Helical" evidence="8">
    <location>
        <begin position="67"/>
        <end position="92"/>
    </location>
</feature>
<feature type="transmembrane region" description="Helical" evidence="8">
    <location>
        <begin position="229"/>
        <end position="248"/>
    </location>
</feature>
<evidence type="ECO:0000256" key="3">
    <source>
        <dbReference type="ARBA" id="ARBA00022475"/>
    </source>
</evidence>
<feature type="region of interest" description="Disordered" evidence="9">
    <location>
        <begin position="284"/>
        <end position="333"/>
    </location>
</feature>
<gene>
    <name evidence="11" type="ORF">HDG69_003131</name>
</gene>
<dbReference type="CDD" id="cd06261">
    <property type="entry name" value="TM_PBP2"/>
    <property type="match status" value="1"/>
</dbReference>
<evidence type="ECO:0000256" key="7">
    <source>
        <dbReference type="ARBA" id="ARBA00023136"/>
    </source>
</evidence>
<comment type="similarity">
    <text evidence="8">Belongs to the binding-protein-dependent transport system permease family.</text>
</comment>
<sequence length="333" mass="36092">MPAETARPGTALPEPLRARPVPRPGRWISGAVVLVLAAMVVNALVTNPNFRWDTVWLYLRDVNVVRGVGWTLVLTFGSMAIAVVLAVLLAVMRRSDNPVMRWVSWVYIWFFRGTPIYTQLVFWGLISVLYPRLSLGVPFGPELLVVDTRTVITAFWAALIGLALNEAAYLAEIVRAGLGSVDAGQAEAARALGMKEGKILRRIVLPQAMRVIVPPTGNETISMLKTTSLVVAVPFTLEITYATSAIGSRTFQPIPLLIVAALWYLLITSVLMVGQHHLERHYGRGVAGGSGGGRRRRARPSGTGGPGGGRLGRQAAIQRAGTTREDPFVEVTP</sequence>
<keyword evidence="6 8" id="KW-1133">Transmembrane helix</keyword>
<proteinExistence type="inferred from homology"/>
<name>A0ABX2A9P7_9MICO</name>
<dbReference type="InterPro" id="IPR000515">
    <property type="entry name" value="MetI-like"/>
</dbReference>
<dbReference type="NCBIfam" id="TIGR01726">
    <property type="entry name" value="HEQRo_perm_3TM"/>
    <property type="match status" value="1"/>
</dbReference>
<feature type="transmembrane region" description="Helical" evidence="8">
    <location>
        <begin position="27"/>
        <end position="47"/>
    </location>
</feature>
<feature type="transmembrane region" description="Helical" evidence="8">
    <location>
        <begin position="254"/>
        <end position="274"/>
    </location>
</feature>
<evidence type="ECO:0000256" key="4">
    <source>
        <dbReference type="ARBA" id="ARBA00022692"/>
    </source>
</evidence>
<keyword evidence="3" id="KW-1003">Cell membrane</keyword>
<feature type="transmembrane region" description="Helical" evidence="8">
    <location>
        <begin position="104"/>
        <end position="130"/>
    </location>
</feature>
<feature type="domain" description="ABC transmembrane type-1" evidence="10">
    <location>
        <begin position="68"/>
        <end position="275"/>
    </location>
</feature>
<dbReference type="PANTHER" id="PTHR30614:SF0">
    <property type="entry name" value="L-CYSTINE TRANSPORT SYSTEM PERMEASE PROTEIN TCYL"/>
    <property type="match status" value="1"/>
</dbReference>
<dbReference type="Gene3D" id="1.10.3720.10">
    <property type="entry name" value="MetI-like"/>
    <property type="match status" value="1"/>
</dbReference>
<keyword evidence="5" id="KW-0029">Amino-acid transport</keyword>
<evidence type="ECO:0000256" key="9">
    <source>
        <dbReference type="SAM" id="MobiDB-lite"/>
    </source>
</evidence>
<evidence type="ECO:0000256" key="5">
    <source>
        <dbReference type="ARBA" id="ARBA00022970"/>
    </source>
</evidence>
<dbReference type="PROSITE" id="PS50928">
    <property type="entry name" value="ABC_TM1"/>
    <property type="match status" value="1"/>
</dbReference>
<dbReference type="PANTHER" id="PTHR30614">
    <property type="entry name" value="MEMBRANE COMPONENT OF AMINO ACID ABC TRANSPORTER"/>
    <property type="match status" value="1"/>
</dbReference>
<evidence type="ECO:0000313" key="11">
    <source>
        <dbReference type="EMBL" id="NOV98536.1"/>
    </source>
</evidence>
<evidence type="ECO:0000259" key="10">
    <source>
        <dbReference type="PROSITE" id="PS50928"/>
    </source>
</evidence>
<reference evidence="11 12" key="1">
    <citation type="submission" date="2020-05" db="EMBL/GenBank/DDBJ databases">
        <title>Genomic Encyclopedia of Type Strains, Phase III (KMG-III): the genomes of soil and plant-associated and newly described type strains.</title>
        <authorList>
            <person name="Whitman W."/>
        </authorList>
    </citation>
    <scope>NUCLEOTIDE SEQUENCE [LARGE SCALE GENOMIC DNA]</scope>
    <source>
        <strain evidence="11 12">KCTC 19046</strain>
    </source>
</reference>
<dbReference type="SUPFAM" id="SSF161098">
    <property type="entry name" value="MetI-like"/>
    <property type="match status" value="1"/>
</dbReference>
<dbReference type="EMBL" id="JABEZU010000004">
    <property type="protein sequence ID" value="NOV98536.1"/>
    <property type="molecule type" value="Genomic_DNA"/>
</dbReference>
<keyword evidence="12" id="KW-1185">Reference proteome</keyword>
<evidence type="ECO:0000313" key="12">
    <source>
        <dbReference type="Proteomes" id="UP000757540"/>
    </source>
</evidence>
<evidence type="ECO:0000256" key="1">
    <source>
        <dbReference type="ARBA" id="ARBA00004651"/>
    </source>
</evidence>
<dbReference type="InterPro" id="IPR035906">
    <property type="entry name" value="MetI-like_sf"/>
</dbReference>
<evidence type="ECO:0000256" key="2">
    <source>
        <dbReference type="ARBA" id="ARBA00022448"/>
    </source>
</evidence>
<keyword evidence="7 8" id="KW-0472">Membrane</keyword>
<dbReference type="InterPro" id="IPR010065">
    <property type="entry name" value="AA_ABC_transptr_permease_3TM"/>
</dbReference>